<dbReference type="InterPro" id="IPR051976">
    <property type="entry name" value="Synaptopodin_domain"/>
</dbReference>
<feature type="region of interest" description="Disordered" evidence="5">
    <location>
        <begin position="622"/>
        <end position="700"/>
    </location>
</feature>
<dbReference type="Bgee" id="ENSLACG00000016722">
    <property type="expression patterns" value="Expressed in muscle tissue and 6 other cell types or tissues"/>
</dbReference>
<gene>
    <name evidence="6" type="primary">SYNPO</name>
</gene>
<dbReference type="PANTHER" id="PTHR24217:SF13">
    <property type="entry name" value="SYNAPTOPODIN"/>
    <property type="match status" value="1"/>
</dbReference>
<dbReference type="GO" id="GO:0030018">
    <property type="term" value="C:Z disc"/>
    <property type="evidence" value="ECO:0007669"/>
    <property type="project" value="TreeGrafter"/>
</dbReference>
<dbReference type="EMBL" id="AFYH01013157">
    <property type="status" value="NOT_ANNOTATED_CDS"/>
    <property type="molecule type" value="Genomic_DNA"/>
</dbReference>
<reference evidence="6" key="2">
    <citation type="submission" date="2025-08" db="UniProtKB">
        <authorList>
            <consortium name="Ensembl"/>
        </authorList>
    </citation>
    <scope>IDENTIFICATION</scope>
</reference>
<feature type="compositionally biased region" description="Low complexity" evidence="5">
    <location>
        <begin position="642"/>
        <end position="656"/>
    </location>
</feature>
<dbReference type="GO" id="GO:0005634">
    <property type="term" value="C:nucleus"/>
    <property type="evidence" value="ECO:0007669"/>
    <property type="project" value="TreeGrafter"/>
</dbReference>
<dbReference type="OMA" id="HMSRKTN"/>
<evidence type="ECO:0000256" key="2">
    <source>
        <dbReference type="ARBA" id="ARBA00022490"/>
    </source>
</evidence>
<dbReference type="eggNOG" id="ENOG502R7RM">
    <property type="taxonomic scope" value="Eukaryota"/>
</dbReference>
<dbReference type="AlphaFoldDB" id="H3BAT5"/>
<feature type="compositionally biased region" description="Polar residues" evidence="5">
    <location>
        <begin position="91"/>
        <end position="102"/>
    </location>
</feature>
<keyword evidence="7" id="KW-1185">Reference proteome</keyword>
<proteinExistence type="inferred from homology"/>
<dbReference type="EMBL" id="AFYH01013156">
    <property type="status" value="NOT_ANNOTATED_CDS"/>
    <property type="molecule type" value="Genomic_DNA"/>
</dbReference>
<dbReference type="GO" id="GO:0003779">
    <property type="term" value="F:actin binding"/>
    <property type="evidence" value="ECO:0007669"/>
    <property type="project" value="TreeGrafter"/>
</dbReference>
<feature type="compositionally biased region" description="Polar residues" evidence="5">
    <location>
        <begin position="756"/>
        <end position="767"/>
    </location>
</feature>
<dbReference type="PANTHER" id="PTHR24217">
    <property type="entry name" value="PUTATIVE-RELATED"/>
    <property type="match status" value="1"/>
</dbReference>
<sequence length="900" mass="97971">MSRSVSLSEKELREAKARSQRIAAQLTTPPSSNSRGVQLFNRRKQRVSEFTLESYGKSRQESVEGGSQGPLRSNSATCEKGVIERPPLETKNVTSTSPSQDRSAPYLERKPSANDVMEENRDNTNDAEEVTKPLLPAIENVRAEDTAAVEINTGLCTVPVTDETEQDPISVDLNNGSTGRPTNELHESRTEFSEHVVPVSNGVNAIQIKKSNESPVSAPKQVTIINRTARPFGSPVPAETNFPKESSSTVVFAPPLIQATRQFGSPSPVDVDLPKGNNPTVNIASPLIQTARQLGSPSPVEASLPRENSSTVDLAPTLIQARPFGSPSSIEAHLPKEGDSTVDFLPPLIQTASISSPPRLTRVLSPPTLMTYSSSIEFRPTYEQESKYNERKSAPKEKTGILDEAIERRAAKKSMFTFREKPKVSPNPELLSLVQSSDEKKKHKEQREATGDDEHLALGAEASNFLHESTSKHRTPPSDSDNVPEWSSCLKTPERRVMLQPKPPQTLTEVKGKGAELFAKRQSRMEKYVVESPAVTGGPLRPPSPTMSLPPSWKYSNNQTRLRCMPSPAHPPFTSSRTFKARPSMYLNNGTSPVENGSSRKESEIAKHQPYQLNSSLFILSPSKDPVQSLPRAAPPPKPRASRQLSSPLSPASPNSTGMQDFRPSPGVPVEAPHSPQKSRQSSGLRQKPRQTSIQNYYVRRESLPINHTWTPNSVRRMSSLEACPASTRAPALREGRVSPAMSPSPTSPASPPWVQRSQSPLAKNPNNKRMVTLLAKNIINAAKRKSSLSTSPGASCQGSPVSPPSNACLSSGSQRVSVSPFNRIITTQSPTVLSPPHTPLQMTRSPVKLYSTRSLTDSDISIDSEDSGTKSPGTISYNICPRGWTGSLRSKRGSVTSEA</sequence>
<evidence type="ECO:0000256" key="1">
    <source>
        <dbReference type="ARBA" id="ARBA00004496"/>
    </source>
</evidence>
<evidence type="ECO:0000313" key="7">
    <source>
        <dbReference type="Proteomes" id="UP000008672"/>
    </source>
</evidence>
<feature type="compositionally biased region" description="Polar residues" evidence="5">
    <location>
        <begin position="676"/>
        <end position="696"/>
    </location>
</feature>
<feature type="compositionally biased region" description="Basic and acidic residues" evidence="5">
    <location>
        <begin position="8"/>
        <end position="17"/>
    </location>
</feature>
<dbReference type="Proteomes" id="UP000008672">
    <property type="component" value="Unassembled WGS sequence"/>
</dbReference>
<accession>H3BAT5</accession>
<feature type="region of interest" description="Disordered" evidence="5">
    <location>
        <begin position="850"/>
        <end position="877"/>
    </location>
</feature>
<evidence type="ECO:0000313" key="6">
    <source>
        <dbReference type="Ensembl" id="ENSLACP00000019006.1"/>
    </source>
</evidence>
<dbReference type="STRING" id="7897.ENSLACP00000019006"/>
<feature type="compositionally biased region" description="Polar residues" evidence="5">
    <location>
        <begin position="25"/>
        <end position="36"/>
    </location>
</feature>
<feature type="compositionally biased region" description="Basic and acidic residues" evidence="5">
    <location>
        <begin position="437"/>
        <end position="456"/>
    </location>
</feature>
<feature type="region of interest" description="Disordered" evidence="5">
    <location>
        <begin position="417"/>
        <end position="496"/>
    </location>
</feature>
<dbReference type="HOGENOM" id="CLU_337053_0_0_1"/>
<organism evidence="6 7">
    <name type="scientific">Latimeria chalumnae</name>
    <name type="common">Coelacanth</name>
    <dbReference type="NCBI Taxonomy" id="7897"/>
    <lineage>
        <taxon>Eukaryota</taxon>
        <taxon>Metazoa</taxon>
        <taxon>Chordata</taxon>
        <taxon>Craniata</taxon>
        <taxon>Vertebrata</taxon>
        <taxon>Euteleostomi</taxon>
        <taxon>Coelacanthiformes</taxon>
        <taxon>Coelacanthidae</taxon>
        <taxon>Latimeria</taxon>
    </lineage>
</organism>
<dbReference type="GO" id="GO:0015629">
    <property type="term" value="C:actin cytoskeleton"/>
    <property type="evidence" value="ECO:0007669"/>
    <property type="project" value="TreeGrafter"/>
</dbReference>
<name>H3BAT5_LATCH</name>
<feature type="compositionally biased region" description="Polar residues" evidence="5">
    <location>
        <begin position="788"/>
        <end position="814"/>
    </location>
</feature>
<feature type="compositionally biased region" description="Basic and acidic residues" evidence="5">
    <location>
        <begin position="107"/>
        <end position="124"/>
    </location>
</feature>
<evidence type="ECO:0000256" key="5">
    <source>
        <dbReference type="SAM" id="MobiDB-lite"/>
    </source>
</evidence>
<keyword evidence="2" id="KW-0963">Cytoplasm</keyword>
<dbReference type="InParanoid" id="H3BAT5"/>
<dbReference type="FunCoup" id="H3BAT5">
    <property type="interactions" value="585"/>
</dbReference>
<feature type="region of interest" description="Disordered" evidence="5">
    <location>
        <begin position="726"/>
        <end position="767"/>
    </location>
</feature>
<reference evidence="7" key="1">
    <citation type="submission" date="2011-08" db="EMBL/GenBank/DDBJ databases">
        <title>The draft genome of Latimeria chalumnae.</title>
        <authorList>
            <person name="Di Palma F."/>
            <person name="Alfoldi J."/>
            <person name="Johnson J."/>
            <person name="Berlin A."/>
            <person name="Gnerre S."/>
            <person name="Jaffe D."/>
            <person name="MacCallum I."/>
            <person name="Young S."/>
            <person name="Walker B.J."/>
            <person name="Lander E."/>
            <person name="Lindblad-Toh K."/>
        </authorList>
    </citation>
    <scope>NUCLEOTIDE SEQUENCE [LARGE SCALE GENOMIC DNA]</scope>
    <source>
        <strain evidence="7">Wild caught</strain>
    </source>
</reference>
<feature type="region of interest" description="Disordered" evidence="5">
    <location>
        <begin position="1"/>
        <end position="127"/>
    </location>
</feature>
<dbReference type="GO" id="GO:0032233">
    <property type="term" value="P:positive regulation of actin filament bundle assembly"/>
    <property type="evidence" value="ECO:0007669"/>
    <property type="project" value="TreeGrafter"/>
</dbReference>
<protein>
    <submittedName>
        <fullName evidence="6">Synaptopodin</fullName>
    </submittedName>
</protein>
<dbReference type="Ensembl" id="ENSLACT00000019139.1">
    <property type="protein sequence ID" value="ENSLACP00000019006.1"/>
    <property type="gene ID" value="ENSLACG00000016722.1"/>
</dbReference>
<comment type="subcellular location">
    <subcellularLocation>
        <location evidence="1">Cytoplasm</location>
    </subcellularLocation>
</comment>
<feature type="compositionally biased region" description="Polar residues" evidence="5">
    <location>
        <begin position="586"/>
        <end position="597"/>
    </location>
</feature>
<keyword evidence="3" id="KW-0597">Phosphoprotein</keyword>
<feature type="region of interest" description="Disordered" evidence="5">
    <location>
        <begin position="569"/>
        <end position="606"/>
    </location>
</feature>
<evidence type="ECO:0000256" key="4">
    <source>
        <dbReference type="ARBA" id="ARBA00038161"/>
    </source>
</evidence>
<feature type="region of interest" description="Disordered" evidence="5">
    <location>
        <begin position="785"/>
        <end position="814"/>
    </location>
</feature>
<comment type="similarity">
    <text evidence="4">Belongs to the synaptopodin family.</text>
</comment>
<evidence type="ECO:0000256" key="3">
    <source>
        <dbReference type="ARBA" id="ARBA00022553"/>
    </source>
</evidence>
<dbReference type="GeneTree" id="ENSGT00950000183054"/>
<reference evidence="6" key="3">
    <citation type="submission" date="2025-09" db="UniProtKB">
        <authorList>
            <consortium name="Ensembl"/>
        </authorList>
    </citation>
    <scope>IDENTIFICATION</scope>
</reference>